<feature type="domain" description="DAGKc" evidence="9">
    <location>
        <begin position="1"/>
        <end position="130"/>
    </location>
</feature>
<evidence type="ECO:0000256" key="4">
    <source>
        <dbReference type="ARBA" id="ARBA00022723"/>
    </source>
</evidence>
<dbReference type="RefSeq" id="WP_006780939.1">
    <property type="nucleotide sequence ID" value="NZ_CP040506.1"/>
</dbReference>
<reference evidence="10 11" key="1">
    <citation type="submission" date="2011-08" db="EMBL/GenBank/DDBJ databases">
        <title>The Genome Sequence of Clostridium hathewayi WAL-18680.</title>
        <authorList>
            <consortium name="The Broad Institute Genome Sequencing Platform"/>
            <person name="Earl A."/>
            <person name="Ward D."/>
            <person name="Feldgarden M."/>
            <person name="Gevers D."/>
            <person name="Finegold S.M."/>
            <person name="Summanen P.H."/>
            <person name="Molitoris D.R."/>
            <person name="Song M."/>
            <person name="Daigneault M."/>
            <person name="Allen-Vercoe E."/>
            <person name="Young S.K."/>
            <person name="Zeng Q."/>
            <person name="Gargeya S."/>
            <person name="Fitzgerald M."/>
            <person name="Haas B."/>
            <person name="Abouelleil A."/>
            <person name="Alvarado L."/>
            <person name="Arachchi H.M."/>
            <person name="Berlin A."/>
            <person name="Brown A."/>
            <person name="Chapman S.B."/>
            <person name="Chen Z."/>
            <person name="Dunbar C."/>
            <person name="Freedman E."/>
            <person name="Gearin G."/>
            <person name="Gellesch M."/>
            <person name="Goldberg J."/>
            <person name="Griggs A."/>
            <person name="Gujja S."/>
            <person name="Heiman D."/>
            <person name="Howarth C."/>
            <person name="Larson L."/>
            <person name="Lui A."/>
            <person name="MacDonald P.J.P."/>
            <person name="Montmayeur A."/>
            <person name="Murphy C."/>
            <person name="Neiman D."/>
            <person name="Pearson M."/>
            <person name="Priest M."/>
            <person name="Roberts A."/>
            <person name="Saif S."/>
            <person name="Shea T."/>
            <person name="Shenoy N."/>
            <person name="Sisk P."/>
            <person name="Stolte C."/>
            <person name="Sykes S."/>
            <person name="Wortman J."/>
            <person name="Nusbaum C."/>
            <person name="Birren B."/>
        </authorList>
    </citation>
    <scope>NUCLEOTIDE SEQUENCE [LARGE SCALE GENOMIC DNA]</scope>
    <source>
        <strain evidence="10 11">WAL-18680</strain>
    </source>
</reference>
<dbReference type="PANTHER" id="PTHR12358:SF106">
    <property type="entry name" value="LIPID KINASE YEGS"/>
    <property type="match status" value="1"/>
</dbReference>
<dbReference type="SMART" id="SM00046">
    <property type="entry name" value="DAGKc"/>
    <property type="match status" value="1"/>
</dbReference>
<keyword evidence="5" id="KW-0460">Magnesium</keyword>
<evidence type="ECO:0000313" key="11">
    <source>
        <dbReference type="Proteomes" id="UP000005384"/>
    </source>
</evidence>
<organism evidence="10 11">
    <name type="scientific">Hungatella hathewayi WAL-18680</name>
    <dbReference type="NCBI Taxonomy" id="742737"/>
    <lineage>
        <taxon>Bacteria</taxon>
        <taxon>Bacillati</taxon>
        <taxon>Bacillota</taxon>
        <taxon>Clostridia</taxon>
        <taxon>Lachnospirales</taxon>
        <taxon>Lachnospiraceae</taxon>
        <taxon>Hungatella</taxon>
    </lineage>
</organism>
<gene>
    <name evidence="10" type="ORF">HMPREF9473_02963</name>
</gene>
<evidence type="ECO:0000256" key="6">
    <source>
        <dbReference type="ARBA" id="ARBA00023098"/>
    </source>
</evidence>
<dbReference type="InterPro" id="IPR050187">
    <property type="entry name" value="Lipid_Phosphate_FormReg"/>
</dbReference>
<name>G5IHI5_9FIRM</name>
<comment type="similarity">
    <text evidence="2">Belongs to the diacylglycerol/lipid kinase family.</text>
</comment>
<keyword evidence="11" id="KW-1185">Reference proteome</keyword>
<dbReference type="Gene3D" id="2.60.200.40">
    <property type="match status" value="1"/>
</dbReference>
<dbReference type="PROSITE" id="PS50146">
    <property type="entry name" value="DAGK"/>
    <property type="match status" value="1"/>
</dbReference>
<dbReference type="InterPro" id="IPR016064">
    <property type="entry name" value="NAD/diacylglycerol_kinase_sf"/>
</dbReference>
<evidence type="ECO:0000313" key="10">
    <source>
        <dbReference type="EMBL" id="EHI59032.1"/>
    </source>
</evidence>
<keyword evidence="8" id="KW-1208">Phospholipid metabolism</keyword>
<dbReference type="GO" id="GO:0046872">
    <property type="term" value="F:metal ion binding"/>
    <property type="evidence" value="ECO:0007669"/>
    <property type="project" value="UniProtKB-KW"/>
</dbReference>
<dbReference type="AlphaFoldDB" id="G5IHI5"/>
<dbReference type="InterPro" id="IPR005218">
    <property type="entry name" value="Diacylglycerol/lipid_kinase"/>
</dbReference>
<dbReference type="HOGENOM" id="CLU_045532_1_0_9"/>
<evidence type="ECO:0000256" key="1">
    <source>
        <dbReference type="ARBA" id="ARBA00001946"/>
    </source>
</evidence>
<keyword evidence="4" id="KW-0479">Metal-binding</keyword>
<protein>
    <recommendedName>
        <fullName evidence="9">DAGKc domain-containing protein</fullName>
    </recommendedName>
</protein>
<comment type="cofactor">
    <cofactor evidence="1">
        <name>Mg(2+)</name>
        <dbReference type="ChEBI" id="CHEBI:18420"/>
    </cofactor>
</comment>
<dbReference type="Proteomes" id="UP000005384">
    <property type="component" value="Unassembled WGS sequence"/>
</dbReference>
<keyword evidence="3" id="KW-0444">Lipid biosynthesis</keyword>
<comment type="caution">
    <text evidence="10">The sequence shown here is derived from an EMBL/GenBank/DDBJ whole genome shotgun (WGS) entry which is preliminary data.</text>
</comment>
<evidence type="ECO:0000256" key="2">
    <source>
        <dbReference type="ARBA" id="ARBA00005983"/>
    </source>
</evidence>
<evidence type="ECO:0000256" key="7">
    <source>
        <dbReference type="ARBA" id="ARBA00023209"/>
    </source>
</evidence>
<evidence type="ECO:0000259" key="9">
    <source>
        <dbReference type="PROSITE" id="PS50146"/>
    </source>
</evidence>
<keyword evidence="6" id="KW-0443">Lipid metabolism</keyword>
<dbReference type="InterPro" id="IPR017438">
    <property type="entry name" value="ATP-NAD_kinase_N"/>
</dbReference>
<dbReference type="InterPro" id="IPR001206">
    <property type="entry name" value="Diacylglycerol_kinase_cat_dom"/>
</dbReference>
<dbReference type="SUPFAM" id="SSF111331">
    <property type="entry name" value="NAD kinase/diacylglycerol kinase-like"/>
    <property type="match status" value="1"/>
</dbReference>
<dbReference type="Gene3D" id="3.40.50.10330">
    <property type="entry name" value="Probable inorganic polyphosphate/atp-NAD kinase, domain 1"/>
    <property type="match status" value="1"/>
</dbReference>
<dbReference type="Pfam" id="PF00781">
    <property type="entry name" value="DAGK_cat"/>
    <property type="match status" value="1"/>
</dbReference>
<dbReference type="GO" id="GO:0005886">
    <property type="term" value="C:plasma membrane"/>
    <property type="evidence" value="ECO:0007669"/>
    <property type="project" value="TreeGrafter"/>
</dbReference>
<dbReference type="OrthoDB" id="142078at2"/>
<dbReference type="GO" id="GO:0008654">
    <property type="term" value="P:phospholipid biosynthetic process"/>
    <property type="evidence" value="ECO:0007669"/>
    <property type="project" value="UniProtKB-KW"/>
</dbReference>
<dbReference type="GO" id="GO:0004143">
    <property type="term" value="F:ATP-dependent diacylglycerol kinase activity"/>
    <property type="evidence" value="ECO:0007669"/>
    <property type="project" value="TreeGrafter"/>
</dbReference>
<dbReference type="NCBIfam" id="TIGR00147">
    <property type="entry name" value="YegS/Rv2252/BmrU family lipid kinase"/>
    <property type="match status" value="1"/>
</dbReference>
<dbReference type="PATRIC" id="fig|742737.3.peg.2963"/>
<dbReference type="PANTHER" id="PTHR12358">
    <property type="entry name" value="SPHINGOSINE KINASE"/>
    <property type="match status" value="1"/>
</dbReference>
<proteinExistence type="inferred from homology"/>
<dbReference type="GO" id="GO:0005524">
    <property type="term" value="F:ATP binding"/>
    <property type="evidence" value="ECO:0007669"/>
    <property type="project" value="InterPro"/>
</dbReference>
<sequence length="300" mass="33214">MSKLLFIVNPRSGKAQIKNRLLDILDIFTKAGWECQVHITQAPLDARDRAALYGGGVDMIVCSGGDGTLSETISGMMELEQPPVLGYIPSGSTNDFASSLRIPSNMRAAAANVMEGVRYPIDIGRFCGDRYFVYVAGFGAFTEVSYLTPQDKKNVLGHQAYMLEGVKSLVNLKSYNMRIEAEDFALEGDFIFGMVTNTISVGGFKGLVTQDVALNDGLFEVLMIRTPKTPLDLSNIISYMFLKEEQNEYVHKFKTSYLRITSEEPVDWVLDGEFGGSHTEVEVENLSRKIEIMASLVKKS</sequence>
<evidence type="ECO:0000256" key="5">
    <source>
        <dbReference type="ARBA" id="ARBA00022842"/>
    </source>
</evidence>
<evidence type="ECO:0000256" key="3">
    <source>
        <dbReference type="ARBA" id="ARBA00022516"/>
    </source>
</evidence>
<dbReference type="EMBL" id="ADLN01000078">
    <property type="protein sequence ID" value="EHI59032.1"/>
    <property type="molecule type" value="Genomic_DNA"/>
</dbReference>
<keyword evidence="7" id="KW-0594">Phospholipid biosynthesis</keyword>
<accession>G5IHI5</accession>
<evidence type="ECO:0000256" key="8">
    <source>
        <dbReference type="ARBA" id="ARBA00023264"/>
    </source>
</evidence>